<dbReference type="SUPFAM" id="SSF56112">
    <property type="entry name" value="Protein kinase-like (PK-like)"/>
    <property type="match status" value="1"/>
</dbReference>
<dbReference type="PROSITE" id="PS00107">
    <property type="entry name" value="PROTEIN_KINASE_ATP"/>
    <property type="match status" value="1"/>
</dbReference>
<dbReference type="InterPro" id="IPR017441">
    <property type="entry name" value="Protein_kinase_ATP_BS"/>
</dbReference>
<keyword evidence="1" id="KW-0547">Nucleotide-binding</keyword>
<sequence length="642" mass="71581">MSSVNYVNVNGGQSAPLKVGSFECTSVILGTGQFGVIYRGNLINDPSFVVAVKILKRCTSKTLEREISLLKCLKHPNIVRLYENGEVNGSFYLVMEYCNGRDLAAYLAYQYKELREDLSEKTVWYFLKQLVCGMYELRQRGALHRDLKPGNVLLSHCLSCGKESWELPVEQLTLKLGDFGLGRFLPEGDLAETLCGSPMYAAPEILVGDRYGPAVDVWSLGVMLYELLTGKYPTKCRKRDELESFYENQKPLELQFSKETSKDMRDLVTRLLCYKPEKRLTLDNHGCKILGENDTKSNSEDIDRQKQNAGDKVRIEEFQFVSTPKQRPAIPKSSTLSPNILSPSRGSSACALPVTLAGRSSVCHGQQSSRMGEDLADYTIQNQTNSPCLAQRHGNFRECATSDDTRPPITFCFSPVAKRKDSAVSSEKPCHEDNDHRRKLSCVLPPTLCVGEARQNTNDTAGQFSVETNPTSPTIFHHTKTELDDEKKPDSNTNISCHKVNTSLTEDDEDEDFRKERCYPPESFKLVQAVSKTHAQRVTSAVHPFINQQTDFTTNTEKSSKNAMEDSSESFVKVSEGPWVPLNNSRGVGKVKQADCYETGISALCFASIDVPEFTLSEEKRGNNGQGVDAIGTVVNRTRALT</sequence>
<organism evidence="3 4">
    <name type="scientific">Calicophoron daubneyi</name>
    <name type="common">Rumen fluke</name>
    <name type="synonym">Paramphistomum daubneyi</name>
    <dbReference type="NCBI Taxonomy" id="300641"/>
    <lineage>
        <taxon>Eukaryota</taxon>
        <taxon>Metazoa</taxon>
        <taxon>Spiralia</taxon>
        <taxon>Lophotrochozoa</taxon>
        <taxon>Platyhelminthes</taxon>
        <taxon>Trematoda</taxon>
        <taxon>Digenea</taxon>
        <taxon>Plagiorchiida</taxon>
        <taxon>Pronocephalata</taxon>
        <taxon>Paramphistomoidea</taxon>
        <taxon>Paramphistomidae</taxon>
        <taxon>Calicophoron</taxon>
    </lineage>
</organism>
<dbReference type="PANTHER" id="PTHR24348">
    <property type="entry name" value="SERINE/THREONINE-PROTEIN KINASE UNC-51-RELATED"/>
    <property type="match status" value="1"/>
</dbReference>
<feature type="binding site" evidence="1">
    <location>
        <position position="53"/>
    </location>
    <ligand>
        <name>ATP</name>
        <dbReference type="ChEBI" id="CHEBI:30616"/>
    </ligand>
</feature>
<dbReference type="Proteomes" id="UP001497525">
    <property type="component" value="Unassembled WGS sequence"/>
</dbReference>
<dbReference type="GO" id="GO:0006914">
    <property type="term" value="P:autophagy"/>
    <property type="evidence" value="ECO:0007669"/>
    <property type="project" value="UniProtKB-ARBA"/>
</dbReference>
<dbReference type="PANTHER" id="PTHR24348:SF68">
    <property type="entry name" value="SERINE_THREONINE-PROTEIN KINASE ATG1C"/>
    <property type="match status" value="1"/>
</dbReference>
<dbReference type="GO" id="GO:0005524">
    <property type="term" value="F:ATP binding"/>
    <property type="evidence" value="ECO:0007669"/>
    <property type="project" value="UniProtKB-UniRule"/>
</dbReference>
<accession>A0AAV2TQJ5</accession>
<dbReference type="InterPro" id="IPR045269">
    <property type="entry name" value="Atg1-like"/>
</dbReference>
<dbReference type="GO" id="GO:0010506">
    <property type="term" value="P:regulation of autophagy"/>
    <property type="evidence" value="ECO:0007669"/>
    <property type="project" value="InterPro"/>
</dbReference>
<evidence type="ECO:0000259" key="2">
    <source>
        <dbReference type="PROSITE" id="PS50011"/>
    </source>
</evidence>
<dbReference type="Gene3D" id="1.10.510.10">
    <property type="entry name" value="Transferase(Phosphotransferase) domain 1"/>
    <property type="match status" value="1"/>
</dbReference>
<name>A0AAV2TQJ5_CALDB</name>
<dbReference type="InterPro" id="IPR000719">
    <property type="entry name" value="Prot_kinase_dom"/>
</dbReference>
<dbReference type="AlphaFoldDB" id="A0AAV2TQJ5"/>
<dbReference type="SMART" id="SM00220">
    <property type="entry name" value="S_TKc"/>
    <property type="match status" value="1"/>
</dbReference>
<dbReference type="EMBL" id="CAXLJL010000378">
    <property type="protein sequence ID" value="CAL5137233.1"/>
    <property type="molecule type" value="Genomic_DNA"/>
</dbReference>
<dbReference type="GO" id="GO:0004674">
    <property type="term" value="F:protein serine/threonine kinase activity"/>
    <property type="evidence" value="ECO:0007669"/>
    <property type="project" value="InterPro"/>
</dbReference>
<evidence type="ECO:0000313" key="4">
    <source>
        <dbReference type="Proteomes" id="UP001497525"/>
    </source>
</evidence>
<dbReference type="GO" id="GO:0005737">
    <property type="term" value="C:cytoplasm"/>
    <property type="evidence" value="ECO:0007669"/>
    <property type="project" value="TreeGrafter"/>
</dbReference>
<evidence type="ECO:0000313" key="3">
    <source>
        <dbReference type="EMBL" id="CAL5137233.1"/>
    </source>
</evidence>
<reference evidence="3" key="1">
    <citation type="submission" date="2024-06" db="EMBL/GenBank/DDBJ databases">
        <authorList>
            <person name="Liu X."/>
            <person name="Lenzi L."/>
            <person name="Haldenby T S."/>
            <person name="Uol C."/>
        </authorList>
    </citation>
    <scope>NUCLEOTIDE SEQUENCE</scope>
</reference>
<gene>
    <name evidence="3" type="ORF">CDAUBV1_LOCUS11486</name>
</gene>
<dbReference type="InterPro" id="IPR011009">
    <property type="entry name" value="Kinase-like_dom_sf"/>
</dbReference>
<keyword evidence="1" id="KW-0067">ATP-binding</keyword>
<proteinExistence type="predicted"/>
<dbReference type="PROSITE" id="PS50011">
    <property type="entry name" value="PROTEIN_KINASE_DOM"/>
    <property type="match status" value="1"/>
</dbReference>
<dbReference type="Pfam" id="PF00069">
    <property type="entry name" value="Pkinase"/>
    <property type="match status" value="1"/>
</dbReference>
<comment type="caution">
    <text evidence="3">The sequence shown here is derived from an EMBL/GenBank/DDBJ whole genome shotgun (WGS) entry which is preliminary data.</text>
</comment>
<feature type="domain" description="Protein kinase" evidence="2">
    <location>
        <begin position="23"/>
        <end position="290"/>
    </location>
</feature>
<protein>
    <recommendedName>
        <fullName evidence="2">Protein kinase domain-containing protein</fullName>
    </recommendedName>
</protein>
<evidence type="ECO:0000256" key="1">
    <source>
        <dbReference type="PROSITE-ProRule" id="PRU10141"/>
    </source>
</evidence>